<accession>A0ABU3VZM3</accession>
<name>A0ABU3VZM3_9GAMM</name>
<protein>
    <submittedName>
        <fullName evidence="2">Glycosyltransferase</fullName>
    </submittedName>
</protein>
<dbReference type="InterPro" id="IPR028098">
    <property type="entry name" value="Glyco_trans_4-like_N"/>
</dbReference>
<proteinExistence type="predicted"/>
<dbReference type="Pfam" id="PF13579">
    <property type="entry name" value="Glyco_trans_4_4"/>
    <property type="match status" value="1"/>
</dbReference>
<evidence type="ECO:0000313" key="2">
    <source>
        <dbReference type="EMBL" id="MDV2079735.1"/>
    </source>
</evidence>
<dbReference type="Gene3D" id="3.40.50.2000">
    <property type="entry name" value="Glycogen Phosphorylase B"/>
    <property type="match status" value="1"/>
</dbReference>
<dbReference type="EMBL" id="JAWIIJ010000009">
    <property type="protein sequence ID" value="MDV2079735.1"/>
    <property type="molecule type" value="Genomic_DNA"/>
</dbReference>
<reference evidence="2 3" key="1">
    <citation type="submission" date="2023-10" db="EMBL/GenBank/DDBJ databases">
        <title>Characteristics and mechanism of a salt-tolerant marine origin heterotrophic nitrifying- aerobic denitrifying bacteria Marinobacter xestospongiae HN1.</title>
        <authorList>
            <person name="Qi R."/>
        </authorList>
    </citation>
    <scope>NUCLEOTIDE SEQUENCE [LARGE SCALE GENOMIC DNA]</scope>
    <source>
        <strain evidence="2 3">HN1</strain>
    </source>
</reference>
<evidence type="ECO:0000313" key="3">
    <source>
        <dbReference type="Proteomes" id="UP001269819"/>
    </source>
</evidence>
<gene>
    <name evidence="2" type="ORF">RYS15_13680</name>
</gene>
<organism evidence="2 3">
    <name type="scientific">Marinobacter xestospongiae</name>
    <dbReference type="NCBI Taxonomy" id="994319"/>
    <lineage>
        <taxon>Bacteria</taxon>
        <taxon>Pseudomonadati</taxon>
        <taxon>Pseudomonadota</taxon>
        <taxon>Gammaproteobacteria</taxon>
        <taxon>Pseudomonadales</taxon>
        <taxon>Marinobacteraceae</taxon>
        <taxon>Marinobacter</taxon>
    </lineage>
</organism>
<sequence length="479" mass="53257">MTAPKADLQGTKALFIAYFYPPTVSTGVPGSMRTLKFLRNLENGECHVLTNDQDVADGDNALSHVQLPVNGETIHRVKGWDLFKLLLALRGLIKSLLSRVRSSGTTEDTSQASATQPQKVVFKSEADGAGKGGRLQQLKDFIYNLCYFPDQAGPWILPAFFRGWRLVRRGQVDVIFATGSPWSGLLVGYLISLVSGKPWVADFRDPWVNNPFHQSKGPWLDRLSAKLERRIVMHASAVSLNTEPLMTEFLERYPEVNPDKFLVMPNGIDQSDFQDLPDATAPHQAGTLNLCHAGFLYGVRDPASLLDAIREVNGQLAETDQKVVFTQIGDLSLDYDVHDRYADLIEQGSLIVKPAQPYRQCLGDLAGADIVVNIQSGTKTQVPSKLYDYLALEKPILHITPDHGALANLVRKYQLGTCLAQEEHQAIVDYLVNRIQRVATGAGIDEAYPNRSRFLIENITQDLIQTLLSLSRERQPHET</sequence>
<evidence type="ECO:0000259" key="1">
    <source>
        <dbReference type="Pfam" id="PF13579"/>
    </source>
</evidence>
<dbReference type="RefSeq" id="WP_316974235.1">
    <property type="nucleotide sequence ID" value="NZ_JAWIIJ010000009.1"/>
</dbReference>
<dbReference type="Proteomes" id="UP001269819">
    <property type="component" value="Unassembled WGS sequence"/>
</dbReference>
<dbReference type="SUPFAM" id="SSF53756">
    <property type="entry name" value="UDP-Glycosyltransferase/glycogen phosphorylase"/>
    <property type="match status" value="1"/>
</dbReference>
<comment type="caution">
    <text evidence="2">The sequence shown here is derived from an EMBL/GenBank/DDBJ whole genome shotgun (WGS) entry which is preliminary data.</text>
</comment>
<feature type="domain" description="Glycosyltransferase subfamily 4-like N-terminal" evidence="1">
    <location>
        <begin position="149"/>
        <end position="267"/>
    </location>
</feature>
<keyword evidence="3" id="KW-1185">Reference proteome</keyword>